<feature type="compositionally biased region" description="Low complexity" evidence="1">
    <location>
        <begin position="146"/>
        <end position="172"/>
    </location>
</feature>
<keyword evidence="2" id="KW-0472">Membrane</keyword>
<evidence type="ECO:0000313" key="3">
    <source>
        <dbReference type="EMBL" id="MCJ7857219.1"/>
    </source>
</evidence>
<gene>
    <name evidence="3" type="ORF">MUN33_00585</name>
</gene>
<feature type="region of interest" description="Disordered" evidence="1">
    <location>
        <begin position="218"/>
        <end position="380"/>
    </location>
</feature>
<sequence>MSNPSDPQRHHGADLPRDTDAFEDTEFSMGDRTGAAETSVGGSGAPRGAEGYDAEVASTGDGQETNREVIDAESTEVTDGAEGADGTEGAAAAPLGSARDPEVTGIIPIVDDERIAEHEQKLNDTTATTVLPTAAAVGAAGAGAAASDGTAAAGTGSSDADDAAGAGSSDDGSGADGPPPGDGSRPWYAPFPTWGWILVIGVGLSVVGAATAVALMTSGDEDERHSPYSSVVPEYPRPKAWDSKNPIEPAQPDNSAGYYYEPQPEKPEEYAPSTAEETEDAAPSSRAPSPSEPNPGNGGGTGGNGGNGNGGGNTGGGNGGGQTTPGNPGDGNGNGGGDTGGGTGGGGTGGDTGGGTGDDTGTGGDTGGTGTGDTDGATGN</sequence>
<keyword evidence="2" id="KW-1133">Transmembrane helix</keyword>
<comment type="caution">
    <text evidence="3">The sequence shown here is derived from an EMBL/GenBank/DDBJ whole genome shotgun (WGS) entry which is preliminary data.</text>
</comment>
<accession>A0A9X2B0S6</accession>
<dbReference type="EMBL" id="JALIEA010000006">
    <property type="protein sequence ID" value="MCJ7857219.1"/>
    <property type="molecule type" value="Genomic_DNA"/>
</dbReference>
<feature type="compositionally biased region" description="Gly residues" evidence="1">
    <location>
        <begin position="296"/>
        <end position="380"/>
    </location>
</feature>
<keyword evidence="2" id="KW-0812">Transmembrane</keyword>
<feature type="region of interest" description="Disordered" evidence="1">
    <location>
        <begin position="1"/>
        <end position="99"/>
    </location>
</feature>
<protein>
    <submittedName>
        <fullName evidence="3">Uncharacterized protein</fullName>
    </submittedName>
</protein>
<dbReference type="RefSeq" id="WP_244802968.1">
    <property type="nucleotide sequence ID" value="NZ_JALIEA010000006.1"/>
</dbReference>
<feature type="transmembrane region" description="Helical" evidence="2">
    <location>
        <begin position="194"/>
        <end position="216"/>
    </location>
</feature>
<evidence type="ECO:0000256" key="1">
    <source>
        <dbReference type="SAM" id="MobiDB-lite"/>
    </source>
</evidence>
<name>A0A9X2B0S6_9CORY</name>
<reference evidence="3" key="1">
    <citation type="submission" date="2022-04" db="EMBL/GenBank/DDBJ databases">
        <title>Corynebacterium kalidii LD5P10.</title>
        <authorList>
            <person name="Sun J.Q."/>
        </authorList>
    </citation>
    <scope>NUCLEOTIDE SEQUENCE</scope>
    <source>
        <strain evidence="3">LD5P10</strain>
    </source>
</reference>
<feature type="region of interest" description="Disordered" evidence="1">
    <location>
        <begin position="146"/>
        <end position="186"/>
    </location>
</feature>
<evidence type="ECO:0000313" key="4">
    <source>
        <dbReference type="Proteomes" id="UP001139207"/>
    </source>
</evidence>
<organism evidence="3 4">
    <name type="scientific">Corynebacterium kalidii</name>
    <dbReference type="NCBI Taxonomy" id="2931982"/>
    <lineage>
        <taxon>Bacteria</taxon>
        <taxon>Bacillati</taxon>
        <taxon>Actinomycetota</taxon>
        <taxon>Actinomycetes</taxon>
        <taxon>Mycobacteriales</taxon>
        <taxon>Corynebacteriaceae</taxon>
        <taxon>Corynebacterium</taxon>
    </lineage>
</organism>
<keyword evidence="4" id="KW-1185">Reference proteome</keyword>
<evidence type="ECO:0000256" key="2">
    <source>
        <dbReference type="SAM" id="Phobius"/>
    </source>
</evidence>
<feature type="compositionally biased region" description="Basic and acidic residues" evidence="1">
    <location>
        <begin position="7"/>
        <end position="20"/>
    </location>
</feature>
<dbReference type="Proteomes" id="UP001139207">
    <property type="component" value="Unassembled WGS sequence"/>
</dbReference>
<proteinExistence type="predicted"/>
<dbReference type="AlphaFoldDB" id="A0A9X2B0S6"/>